<dbReference type="GeneID" id="18245027"/>
<dbReference type="EMBL" id="GL882999">
    <property type="protein sequence ID" value="EGF75811.1"/>
    <property type="molecule type" value="Genomic_DNA"/>
</dbReference>
<sequence length="55" mass="5562">MHYLSVAAMTLVATFVAPVAAASRCGPGRGVCPGRKCCSARGFVSIMALCASNSL</sequence>
<evidence type="ECO:0000256" key="1">
    <source>
        <dbReference type="SAM" id="SignalP"/>
    </source>
</evidence>
<evidence type="ECO:0000313" key="3">
    <source>
        <dbReference type="Proteomes" id="UP000007241"/>
    </source>
</evidence>
<reference evidence="2 3" key="1">
    <citation type="submission" date="2009-12" db="EMBL/GenBank/DDBJ databases">
        <title>The draft genome of Batrachochytrium dendrobatidis.</title>
        <authorList>
            <consortium name="US DOE Joint Genome Institute (JGI-PGF)"/>
            <person name="Kuo A."/>
            <person name="Salamov A."/>
            <person name="Schmutz J."/>
            <person name="Lucas S."/>
            <person name="Pitluck S."/>
            <person name="Rosenblum E."/>
            <person name="Stajich J."/>
            <person name="Eisen M."/>
            <person name="Grigoriev I.V."/>
        </authorList>
    </citation>
    <scope>NUCLEOTIDE SEQUENCE [LARGE SCALE GENOMIC DNA]</scope>
    <source>
        <strain evidence="3">JAM81 / FGSC 10211</strain>
    </source>
</reference>
<evidence type="ECO:0008006" key="4">
    <source>
        <dbReference type="Google" id="ProtNLM"/>
    </source>
</evidence>
<organism evidence="2 3">
    <name type="scientific">Batrachochytrium dendrobatidis (strain JAM81 / FGSC 10211)</name>
    <name type="common">Frog chytrid fungus</name>
    <dbReference type="NCBI Taxonomy" id="684364"/>
    <lineage>
        <taxon>Eukaryota</taxon>
        <taxon>Fungi</taxon>
        <taxon>Fungi incertae sedis</taxon>
        <taxon>Chytridiomycota</taxon>
        <taxon>Chytridiomycota incertae sedis</taxon>
        <taxon>Chytridiomycetes</taxon>
        <taxon>Rhizophydiales</taxon>
        <taxon>Rhizophydiales incertae sedis</taxon>
        <taxon>Batrachochytrium</taxon>
    </lineage>
</organism>
<name>F4PG31_BATDJ</name>
<dbReference type="InParanoid" id="F4PG31"/>
<dbReference type="RefSeq" id="XP_006683564.1">
    <property type="nucleotide sequence ID" value="XM_006683501.1"/>
</dbReference>
<dbReference type="AlphaFoldDB" id="F4PG31"/>
<protein>
    <recommendedName>
        <fullName evidence="4">Hydrophobin</fullName>
    </recommendedName>
</protein>
<dbReference type="HOGENOM" id="CLU_3031974_0_0_1"/>
<feature type="signal peptide" evidence="1">
    <location>
        <begin position="1"/>
        <end position="21"/>
    </location>
</feature>
<feature type="chain" id="PRO_5003320013" description="Hydrophobin" evidence="1">
    <location>
        <begin position="22"/>
        <end position="55"/>
    </location>
</feature>
<evidence type="ECO:0000313" key="2">
    <source>
        <dbReference type="EMBL" id="EGF75811.1"/>
    </source>
</evidence>
<gene>
    <name evidence="2" type="ORF">BATDEDRAFT_93322</name>
</gene>
<accession>F4PG31</accession>
<proteinExistence type="predicted"/>
<keyword evidence="1" id="KW-0732">Signal</keyword>
<keyword evidence="3" id="KW-1185">Reference proteome</keyword>
<dbReference type="Proteomes" id="UP000007241">
    <property type="component" value="Unassembled WGS sequence"/>
</dbReference>